<keyword evidence="4" id="KW-1003">Cell membrane</keyword>
<keyword evidence="3 8" id="KW-0813">Transport</keyword>
<feature type="transmembrane region" description="Helical" evidence="10">
    <location>
        <begin position="213"/>
        <end position="234"/>
    </location>
</feature>
<dbReference type="GO" id="GO:0015250">
    <property type="term" value="F:water channel activity"/>
    <property type="evidence" value="ECO:0007669"/>
    <property type="project" value="TreeGrafter"/>
</dbReference>
<dbReference type="RefSeq" id="WP_201770804.1">
    <property type="nucleotide sequence ID" value="NZ_BBLU01000016.1"/>
</dbReference>
<feature type="compositionally biased region" description="Basic and acidic residues" evidence="9">
    <location>
        <begin position="1"/>
        <end position="11"/>
    </location>
</feature>
<dbReference type="eggNOG" id="COG0580">
    <property type="taxonomic scope" value="Bacteria"/>
</dbReference>
<dbReference type="PRINTS" id="PR00783">
    <property type="entry name" value="MINTRINSICP"/>
</dbReference>
<dbReference type="InterPro" id="IPR022357">
    <property type="entry name" value="MIP_CS"/>
</dbReference>
<dbReference type="EMBL" id="FNZI01000002">
    <property type="protein sequence ID" value="SEJ18514.1"/>
    <property type="molecule type" value="Genomic_DNA"/>
</dbReference>
<dbReference type="CDD" id="cd00333">
    <property type="entry name" value="MIP"/>
    <property type="match status" value="1"/>
</dbReference>
<evidence type="ECO:0000256" key="3">
    <source>
        <dbReference type="ARBA" id="ARBA00022448"/>
    </source>
</evidence>
<organism evidence="11 12">
    <name type="scientific">Demequina mangrovi</name>
    <dbReference type="NCBI Taxonomy" id="1043493"/>
    <lineage>
        <taxon>Bacteria</taxon>
        <taxon>Bacillati</taxon>
        <taxon>Actinomycetota</taxon>
        <taxon>Actinomycetes</taxon>
        <taxon>Micrococcales</taxon>
        <taxon>Demequinaceae</taxon>
        <taxon>Demequina</taxon>
    </lineage>
</organism>
<feature type="transmembrane region" description="Helical" evidence="10">
    <location>
        <begin position="59"/>
        <end position="78"/>
    </location>
</feature>
<dbReference type="AlphaFoldDB" id="A0A1H6WTE3"/>
<dbReference type="GO" id="GO:0005886">
    <property type="term" value="C:plasma membrane"/>
    <property type="evidence" value="ECO:0007669"/>
    <property type="project" value="UniProtKB-SubCell"/>
</dbReference>
<feature type="transmembrane region" description="Helical" evidence="10">
    <location>
        <begin position="254"/>
        <end position="272"/>
    </location>
</feature>
<dbReference type="PANTHER" id="PTHR19139">
    <property type="entry name" value="AQUAPORIN TRANSPORTER"/>
    <property type="match status" value="1"/>
</dbReference>
<gene>
    <name evidence="11" type="ORF">SAMN05421637_1080</name>
</gene>
<keyword evidence="12" id="KW-1185">Reference proteome</keyword>
<feature type="transmembrane region" description="Helical" evidence="10">
    <location>
        <begin position="178"/>
        <end position="201"/>
    </location>
</feature>
<evidence type="ECO:0000256" key="10">
    <source>
        <dbReference type="SAM" id="Phobius"/>
    </source>
</evidence>
<dbReference type="PROSITE" id="PS00221">
    <property type="entry name" value="MIP"/>
    <property type="match status" value="1"/>
</dbReference>
<keyword evidence="7 10" id="KW-0472">Membrane</keyword>
<reference evidence="12" key="1">
    <citation type="submission" date="2016-10" db="EMBL/GenBank/DDBJ databases">
        <authorList>
            <person name="Varghese N."/>
        </authorList>
    </citation>
    <scope>NUCLEOTIDE SEQUENCE [LARGE SCALE GENOMIC DNA]</scope>
    <source>
        <strain evidence="12">DSM 24868</strain>
    </source>
</reference>
<evidence type="ECO:0000256" key="6">
    <source>
        <dbReference type="ARBA" id="ARBA00022989"/>
    </source>
</evidence>
<comment type="similarity">
    <text evidence="2 8">Belongs to the MIP/aquaporin (TC 1.A.8) family.</text>
</comment>
<evidence type="ECO:0000256" key="4">
    <source>
        <dbReference type="ARBA" id="ARBA00022475"/>
    </source>
</evidence>
<dbReference type="InterPro" id="IPR023271">
    <property type="entry name" value="Aquaporin-like"/>
</dbReference>
<evidence type="ECO:0000256" key="8">
    <source>
        <dbReference type="RuleBase" id="RU000477"/>
    </source>
</evidence>
<feature type="transmembrane region" description="Helical" evidence="10">
    <location>
        <begin position="128"/>
        <end position="149"/>
    </location>
</feature>
<dbReference type="SUPFAM" id="SSF81338">
    <property type="entry name" value="Aquaporin-like"/>
    <property type="match status" value="1"/>
</dbReference>
<sequence length="292" mass="30057">MSQPGFDKESTPEQPGDEAMVEEVVVVEEVDDMPEDVADDVWVEDTSGPSLLSRMAAEVGGTFILVFMGVGTALFLSVGNNGTLTAAFGFALGVIIAATIFGGVSGAHLNPAVTVGVWLSGRFPGRDVAPYVLAQLVGASFAGALLFGVSSGHPSIESGREFVATGANGYGDHSPAGFGLVSGLVIEIVIAALLVSVVLSATSVRANPAVAPFAIGLTVGFLVLVAIPFTNGALNPARSTGIALFSDTWALQQVWLFWLAPMLGAAVAGLMFRAFGPEEDLETVEVLESIED</sequence>
<dbReference type="Proteomes" id="UP000183315">
    <property type="component" value="Unassembled WGS sequence"/>
</dbReference>
<protein>
    <submittedName>
        <fullName evidence="11">Aquaporin Z</fullName>
    </submittedName>
</protein>
<dbReference type="InterPro" id="IPR034294">
    <property type="entry name" value="Aquaporin_transptr"/>
</dbReference>
<keyword evidence="5 8" id="KW-0812">Transmembrane</keyword>
<dbReference type="PANTHER" id="PTHR19139:SF199">
    <property type="entry name" value="MIP17260P"/>
    <property type="match status" value="1"/>
</dbReference>
<evidence type="ECO:0000256" key="7">
    <source>
        <dbReference type="ARBA" id="ARBA00023136"/>
    </source>
</evidence>
<feature type="region of interest" description="Disordered" evidence="9">
    <location>
        <begin position="1"/>
        <end position="20"/>
    </location>
</feature>
<feature type="transmembrane region" description="Helical" evidence="10">
    <location>
        <begin position="84"/>
        <end position="107"/>
    </location>
</feature>
<dbReference type="STRING" id="1043493.SAMN05421637_1080"/>
<name>A0A1H6WTE3_9MICO</name>
<dbReference type="Gene3D" id="1.20.1080.10">
    <property type="entry name" value="Glycerol uptake facilitator protein"/>
    <property type="match status" value="1"/>
</dbReference>
<evidence type="ECO:0000313" key="11">
    <source>
        <dbReference type="EMBL" id="SEJ18514.1"/>
    </source>
</evidence>
<evidence type="ECO:0000256" key="1">
    <source>
        <dbReference type="ARBA" id="ARBA00004651"/>
    </source>
</evidence>
<evidence type="ECO:0000256" key="5">
    <source>
        <dbReference type="ARBA" id="ARBA00022692"/>
    </source>
</evidence>
<evidence type="ECO:0000313" key="12">
    <source>
        <dbReference type="Proteomes" id="UP000183315"/>
    </source>
</evidence>
<evidence type="ECO:0000256" key="9">
    <source>
        <dbReference type="SAM" id="MobiDB-lite"/>
    </source>
</evidence>
<dbReference type="InterPro" id="IPR000425">
    <property type="entry name" value="MIP"/>
</dbReference>
<proteinExistence type="inferred from homology"/>
<accession>A0A1H6WTE3</accession>
<keyword evidence="6 10" id="KW-1133">Transmembrane helix</keyword>
<comment type="subcellular location">
    <subcellularLocation>
        <location evidence="1">Cell membrane</location>
        <topology evidence="1">Multi-pass membrane protein</topology>
    </subcellularLocation>
</comment>
<dbReference type="Pfam" id="PF00230">
    <property type="entry name" value="MIP"/>
    <property type="match status" value="1"/>
</dbReference>
<evidence type="ECO:0000256" key="2">
    <source>
        <dbReference type="ARBA" id="ARBA00006175"/>
    </source>
</evidence>